<gene>
    <name evidence="3" type="ORF">H8E19_15040</name>
</gene>
<dbReference type="InterPro" id="IPR028098">
    <property type="entry name" value="Glyco_trans_4-like_N"/>
</dbReference>
<name>A0A8J6T9J3_9DELT</name>
<dbReference type="InterPro" id="IPR050194">
    <property type="entry name" value="Glycosyltransferase_grp1"/>
</dbReference>
<dbReference type="AlphaFoldDB" id="A0A8J6T9J3"/>
<sequence length="390" mass="43722">MNKVVHIITRLDMGGSAQNTSLTCRELIRKYEMVLVYGLSFESRMTEQEKESVDRGIKESVEKCVRVIATPSLIRRISPLQDLKALFSLWRLFIRERPFIVHTHTSKAGILGRLAAKLAGVPIIIHTPHGHVFYGHFGPLVSKCFLFTERVMARITDQMVALTQTEKNDYVALSVFSPEKVATIHSGVDVDRFMNVQVNIAEKKRMLGLNSKGLLVGTVGWLLPIKGPMHLLKAMPYVWENHPETSLIFVGKGDLEKGLKEEARRMGVSDKVIFLGWRDDIPEIMETIDVFVLPSLNEGMGRVLVEAMAAGKPVVASRVGGILDLVKEGQNGFLAEPGDEKGLAIAIKKLLEDKKMRDEMGKRGREMAQGFSVEKMIEKIDVLYESLLHY</sequence>
<proteinExistence type="predicted"/>
<comment type="caution">
    <text evidence="3">The sequence shown here is derived from an EMBL/GenBank/DDBJ whole genome shotgun (WGS) entry which is preliminary data.</text>
</comment>
<dbReference type="Gene3D" id="3.40.50.2000">
    <property type="entry name" value="Glycogen Phosphorylase B"/>
    <property type="match status" value="2"/>
</dbReference>
<dbReference type="CDD" id="cd03808">
    <property type="entry name" value="GT4_CapM-like"/>
    <property type="match status" value="1"/>
</dbReference>
<feature type="domain" description="Glycosyltransferase subfamily 4-like N-terminal" evidence="2">
    <location>
        <begin position="14"/>
        <end position="192"/>
    </location>
</feature>
<dbReference type="Proteomes" id="UP000650524">
    <property type="component" value="Unassembled WGS sequence"/>
</dbReference>
<protein>
    <submittedName>
        <fullName evidence="3">Glycosyltransferase family 4 protein</fullName>
    </submittedName>
</protein>
<feature type="domain" description="Glycosyl transferase family 1" evidence="1">
    <location>
        <begin position="201"/>
        <end position="367"/>
    </location>
</feature>
<dbReference type="Pfam" id="PF13439">
    <property type="entry name" value="Glyco_transf_4"/>
    <property type="match status" value="1"/>
</dbReference>
<evidence type="ECO:0000313" key="4">
    <source>
        <dbReference type="Proteomes" id="UP000650524"/>
    </source>
</evidence>
<dbReference type="GO" id="GO:0016758">
    <property type="term" value="F:hexosyltransferase activity"/>
    <property type="evidence" value="ECO:0007669"/>
    <property type="project" value="TreeGrafter"/>
</dbReference>
<dbReference type="Pfam" id="PF00534">
    <property type="entry name" value="Glycos_transf_1"/>
    <property type="match status" value="1"/>
</dbReference>
<evidence type="ECO:0000259" key="1">
    <source>
        <dbReference type="Pfam" id="PF00534"/>
    </source>
</evidence>
<dbReference type="PANTHER" id="PTHR45947">
    <property type="entry name" value="SULFOQUINOVOSYL TRANSFERASE SQD2"/>
    <property type="match status" value="1"/>
</dbReference>
<evidence type="ECO:0000313" key="3">
    <source>
        <dbReference type="EMBL" id="MBC8178718.1"/>
    </source>
</evidence>
<dbReference type="PANTHER" id="PTHR45947:SF3">
    <property type="entry name" value="SULFOQUINOVOSYL TRANSFERASE SQD2"/>
    <property type="match status" value="1"/>
</dbReference>
<reference evidence="3 4" key="1">
    <citation type="submission" date="2020-08" db="EMBL/GenBank/DDBJ databases">
        <title>Bridging the membrane lipid divide: bacteria of the FCB group superphylum have the potential to synthesize archaeal ether lipids.</title>
        <authorList>
            <person name="Villanueva L."/>
            <person name="Von Meijenfeldt F.A.B."/>
            <person name="Westbye A.B."/>
            <person name="Yadav S."/>
            <person name="Hopmans E.C."/>
            <person name="Dutilh B.E."/>
            <person name="Sinninghe Damste J.S."/>
        </authorList>
    </citation>
    <scope>NUCLEOTIDE SEQUENCE [LARGE SCALE GENOMIC DNA]</scope>
    <source>
        <strain evidence="3">NIOZ-UU27</strain>
    </source>
</reference>
<organism evidence="3 4">
    <name type="scientific">Candidatus Desulfacyla euxinica</name>
    <dbReference type="NCBI Taxonomy" id="2841693"/>
    <lineage>
        <taxon>Bacteria</taxon>
        <taxon>Deltaproteobacteria</taxon>
        <taxon>Candidatus Desulfacyla</taxon>
    </lineage>
</organism>
<dbReference type="InterPro" id="IPR001296">
    <property type="entry name" value="Glyco_trans_1"/>
</dbReference>
<dbReference type="SUPFAM" id="SSF53756">
    <property type="entry name" value="UDP-Glycosyltransferase/glycogen phosphorylase"/>
    <property type="match status" value="1"/>
</dbReference>
<accession>A0A8J6T9J3</accession>
<evidence type="ECO:0000259" key="2">
    <source>
        <dbReference type="Pfam" id="PF13439"/>
    </source>
</evidence>
<dbReference type="EMBL" id="JACNJD010000306">
    <property type="protein sequence ID" value="MBC8178718.1"/>
    <property type="molecule type" value="Genomic_DNA"/>
</dbReference>